<dbReference type="eggNOG" id="KOG4356">
    <property type="taxonomic scope" value="Eukaryota"/>
</dbReference>
<feature type="region of interest" description="Disordered" evidence="2">
    <location>
        <begin position="1"/>
        <end position="22"/>
    </location>
</feature>
<evidence type="ECO:0000259" key="3">
    <source>
        <dbReference type="Pfam" id="PF08190"/>
    </source>
</evidence>
<dbReference type="Pfam" id="PF08190">
    <property type="entry name" value="PIH1"/>
    <property type="match status" value="1"/>
</dbReference>
<feature type="region of interest" description="Disordered" evidence="2">
    <location>
        <begin position="380"/>
        <end position="413"/>
    </location>
</feature>
<feature type="compositionally biased region" description="Low complexity" evidence="2">
    <location>
        <begin position="383"/>
        <end position="399"/>
    </location>
</feature>
<dbReference type="InterPro" id="IPR012981">
    <property type="entry name" value="PIH1_N"/>
</dbReference>
<dbReference type="AlphaFoldDB" id="K3WKX8"/>
<dbReference type="PANTHER" id="PTHR22997">
    <property type="entry name" value="PIH1 DOMAIN-CONTAINING PROTEIN 1"/>
    <property type="match status" value="1"/>
</dbReference>
<organism evidence="4 5">
    <name type="scientific">Globisporangium ultimum (strain ATCC 200006 / CBS 805.95 / DAOM BR144)</name>
    <name type="common">Pythium ultimum</name>
    <dbReference type="NCBI Taxonomy" id="431595"/>
    <lineage>
        <taxon>Eukaryota</taxon>
        <taxon>Sar</taxon>
        <taxon>Stramenopiles</taxon>
        <taxon>Oomycota</taxon>
        <taxon>Peronosporomycetes</taxon>
        <taxon>Pythiales</taxon>
        <taxon>Pythiaceae</taxon>
        <taxon>Globisporangium</taxon>
    </lineage>
</organism>
<evidence type="ECO:0000256" key="2">
    <source>
        <dbReference type="SAM" id="MobiDB-lite"/>
    </source>
</evidence>
<dbReference type="InterPro" id="IPR050734">
    <property type="entry name" value="PIH1/Kintoun_subfamily"/>
</dbReference>
<dbReference type="InParanoid" id="K3WKX8"/>
<dbReference type="EnsemblProtists" id="PYU1_T005620">
    <property type="protein sequence ID" value="PYU1_T005620"/>
    <property type="gene ID" value="PYU1_G005609"/>
</dbReference>
<feature type="domain" description="PIH1 N-terminal" evidence="3">
    <location>
        <begin position="119"/>
        <end position="258"/>
    </location>
</feature>
<dbReference type="VEuPathDB" id="FungiDB:PYU1_G005609"/>
<protein>
    <recommendedName>
        <fullName evidence="3">PIH1 N-terminal domain-containing protein</fullName>
    </recommendedName>
</protein>
<reference evidence="5" key="2">
    <citation type="submission" date="2010-04" db="EMBL/GenBank/DDBJ databases">
        <authorList>
            <person name="Buell R."/>
            <person name="Hamilton J."/>
            <person name="Hostetler J."/>
        </authorList>
    </citation>
    <scope>NUCLEOTIDE SEQUENCE [LARGE SCALE GENOMIC DNA]</scope>
    <source>
        <strain evidence="5">DAOM:BR144</strain>
    </source>
</reference>
<keyword evidence="5" id="KW-1185">Reference proteome</keyword>
<reference evidence="4" key="3">
    <citation type="submission" date="2015-02" db="UniProtKB">
        <authorList>
            <consortium name="EnsemblProtists"/>
        </authorList>
    </citation>
    <scope>IDENTIFICATION</scope>
    <source>
        <strain evidence="4">DAOM BR144</strain>
    </source>
</reference>
<dbReference type="STRING" id="431595.K3WKX8"/>
<evidence type="ECO:0000313" key="4">
    <source>
        <dbReference type="EnsemblProtists" id="PYU1_T005620"/>
    </source>
</evidence>
<dbReference type="Proteomes" id="UP000019132">
    <property type="component" value="Unassembled WGS sequence"/>
</dbReference>
<dbReference type="OMA" id="NPWVLRR"/>
<reference evidence="5" key="1">
    <citation type="journal article" date="2010" name="Genome Biol.">
        <title>Genome sequence of the necrotrophic plant pathogen Pythium ultimum reveals original pathogenicity mechanisms and effector repertoire.</title>
        <authorList>
            <person name="Levesque C.A."/>
            <person name="Brouwer H."/>
            <person name="Cano L."/>
            <person name="Hamilton J.P."/>
            <person name="Holt C."/>
            <person name="Huitema E."/>
            <person name="Raffaele S."/>
            <person name="Robideau G.P."/>
            <person name="Thines M."/>
            <person name="Win J."/>
            <person name="Zerillo M.M."/>
            <person name="Beakes G.W."/>
            <person name="Boore J.L."/>
            <person name="Busam D."/>
            <person name="Dumas B."/>
            <person name="Ferriera S."/>
            <person name="Fuerstenberg S.I."/>
            <person name="Gachon C.M."/>
            <person name="Gaulin E."/>
            <person name="Govers F."/>
            <person name="Grenville-Briggs L."/>
            <person name="Horner N."/>
            <person name="Hostetler J."/>
            <person name="Jiang R.H."/>
            <person name="Johnson J."/>
            <person name="Krajaejun T."/>
            <person name="Lin H."/>
            <person name="Meijer H.J."/>
            <person name="Moore B."/>
            <person name="Morris P."/>
            <person name="Phuntmart V."/>
            <person name="Puiu D."/>
            <person name="Shetty J."/>
            <person name="Stajich J.E."/>
            <person name="Tripathy S."/>
            <person name="Wawra S."/>
            <person name="van West P."/>
            <person name="Whitty B.R."/>
            <person name="Coutinho P.M."/>
            <person name="Henrissat B."/>
            <person name="Martin F."/>
            <person name="Thomas P.D."/>
            <person name="Tyler B.M."/>
            <person name="De Vries R.P."/>
            <person name="Kamoun S."/>
            <person name="Yandell M."/>
            <person name="Tisserat N."/>
            <person name="Buell C.R."/>
        </authorList>
    </citation>
    <scope>NUCLEOTIDE SEQUENCE</scope>
    <source>
        <strain evidence="5">DAOM:BR144</strain>
    </source>
</reference>
<dbReference type="EMBL" id="GL376573">
    <property type="status" value="NOT_ANNOTATED_CDS"/>
    <property type="molecule type" value="Genomic_DNA"/>
</dbReference>
<dbReference type="GO" id="GO:0005737">
    <property type="term" value="C:cytoplasm"/>
    <property type="evidence" value="ECO:0007669"/>
    <property type="project" value="TreeGrafter"/>
</dbReference>
<comment type="similarity">
    <text evidence="1">Belongs to the PIH1 family.</text>
</comment>
<feature type="region of interest" description="Disordered" evidence="2">
    <location>
        <begin position="76"/>
        <end position="117"/>
    </location>
</feature>
<dbReference type="HOGENOM" id="CLU_553787_0_0_1"/>
<evidence type="ECO:0000256" key="1">
    <source>
        <dbReference type="ARBA" id="ARBA00008511"/>
    </source>
</evidence>
<accession>K3WKX8</accession>
<feature type="compositionally biased region" description="Polar residues" evidence="2">
    <location>
        <begin position="86"/>
        <end position="101"/>
    </location>
</feature>
<name>K3WKX8_GLOUD</name>
<proteinExistence type="inferred from homology"/>
<feature type="region of interest" description="Disordered" evidence="2">
    <location>
        <begin position="274"/>
        <end position="300"/>
    </location>
</feature>
<sequence length="543" mass="59821">MNYGIIQNRRHDKQKGGSGAGGAKVLLQDARLREIAKQMGLDAKDFGEEAQSMWQLLDDMATNDPKAYQNFIHEQLKDGPPVAPPTSASHDQSTEQSNQDAHTTKKKNTRDGPSIALPRYFTPTPGFVVKCAMYHTIKCQQQETKLFLNCCAHEMIDLPKNPNNGSEVPKDTRAVPSTSNLVIPLVVGKIREIQDFAGGLCVAIDVVFHPWIMQRCEWDGNFKREVMKLAIEWVQHDASVRLVTPVGKFIKSRYKGGVAAGDEIVTAKFLVDPSQHSSKADDGNQKSAEAEDEKLTSHTMDTPSTLLKQINLTRKQEDENGFLIAPVSEKRASSSTFQPAALAMPNPKPHILRDQVTASDHPNQPREVITTEAKKSLIQVLEPPSSAASASNSPATRSAAQKKKPTATKPKSCAVKKGFLNSAKTQLYPTGSNEGKVSSPYVNLLSRSKVVDLADIERQKKQQEQQQRETQNEVLSFLNPSEKKSSASSSAEVDCGDFEFEQLCMEADPDLKPQGQQQSGEVDDAARQLFRNGLDEISKFLTL</sequence>
<dbReference type="PANTHER" id="PTHR22997:SF0">
    <property type="entry name" value="PIH1 DOMAIN-CONTAINING PROTEIN 1"/>
    <property type="match status" value="1"/>
</dbReference>
<feature type="compositionally biased region" description="Basic and acidic residues" evidence="2">
    <location>
        <begin position="458"/>
        <end position="471"/>
    </location>
</feature>
<feature type="region of interest" description="Disordered" evidence="2">
    <location>
        <begin position="458"/>
        <end position="491"/>
    </location>
</feature>
<evidence type="ECO:0000313" key="5">
    <source>
        <dbReference type="Proteomes" id="UP000019132"/>
    </source>
</evidence>